<dbReference type="PANTHER" id="PTHR12547:SF18">
    <property type="entry name" value="PROTEIN TIS11"/>
    <property type="match status" value="1"/>
</dbReference>
<feature type="region of interest" description="Disordered" evidence="6">
    <location>
        <begin position="203"/>
        <end position="267"/>
    </location>
</feature>
<dbReference type="EMBL" id="JADAQX010000995">
    <property type="protein sequence ID" value="KAF8819055.1"/>
    <property type="molecule type" value="Genomic_DNA"/>
</dbReference>
<evidence type="ECO:0000256" key="5">
    <source>
        <dbReference type="PROSITE-ProRule" id="PRU00723"/>
    </source>
</evidence>
<evidence type="ECO:0000256" key="4">
    <source>
        <dbReference type="ARBA" id="ARBA00022833"/>
    </source>
</evidence>
<evidence type="ECO:0000256" key="3">
    <source>
        <dbReference type="ARBA" id="ARBA00022771"/>
    </source>
</evidence>
<comment type="caution">
    <text evidence="8">The sequence shown here is derived from an EMBL/GenBank/DDBJ whole genome shotgun (WGS) entry which is preliminary data.</text>
</comment>
<evidence type="ECO:0000256" key="6">
    <source>
        <dbReference type="SAM" id="MobiDB-lite"/>
    </source>
</evidence>
<reference evidence="8 9" key="1">
    <citation type="journal article" date="2020" name="bioRxiv">
        <title>Metabolic contributions of an alphaproteobacterial endosymbiont in the apicomplexan Cardiosporidium cionae.</title>
        <authorList>
            <person name="Hunter E.S."/>
            <person name="Paight C.J."/>
            <person name="Lane C.E."/>
        </authorList>
    </citation>
    <scope>NUCLEOTIDE SEQUENCE [LARGE SCALE GENOMIC DNA]</scope>
    <source>
        <strain evidence="8">ESH_2018</strain>
    </source>
</reference>
<keyword evidence="1 5" id="KW-0479">Metal-binding</keyword>
<dbReference type="Gene3D" id="4.10.1000.10">
    <property type="entry name" value="Zinc finger, CCCH-type"/>
    <property type="match status" value="3"/>
</dbReference>
<proteinExistence type="predicted"/>
<evidence type="ECO:0000259" key="7">
    <source>
        <dbReference type="PROSITE" id="PS50103"/>
    </source>
</evidence>
<feature type="zinc finger region" description="C3H1-type" evidence="5">
    <location>
        <begin position="499"/>
        <end position="526"/>
    </location>
</feature>
<keyword evidence="9" id="KW-1185">Reference proteome</keyword>
<dbReference type="Pfam" id="PF00642">
    <property type="entry name" value="zf-CCCH"/>
    <property type="match status" value="2"/>
</dbReference>
<dbReference type="SMART" id="SM00356">
    <property type="entry name" value="ZnF_C3H1"/>
    <property type="match status" value="3"/>
</dbReference>
<evidence type="ECO:0000256" key="1">
    <source>
        <dbReference type="ARBA" id="ARBA00022723"/>
    </source>
</evidence>
<feature type="compositionally biased region" description="Polar residues" evidence="6">
    <location>
        <begin position="439"/>
        <end position="448"/>
    </location>
</feature>
<dbReference type="PANTHER" id="PTHR12547">
    <property type="entry name" value="CCCH ZINC FINGER/TIS11-RELATED"/>
    <property type="match status" value="1"/>
</dbReference>
<feature type="region of interest" description="Disordered" evidence="6">
    <location>
        <begin position="398"/>
        <end position="451"/>
    </location>
</feature>
<accession>A0ABQ7J5T7</accession>
<feature type="region of interest" description="Disordered" evidence="6">
    <location>
        <begin position="690"/>
        <end position="709"/>
    </location>
</feature>
<keyword evidence="3 5" id="KW-0863">Zinc-finger</keyword>
<feature type="zinc finger region" description="C3H1-type" evidence="5">
    <location>
        <begin position="534"/>
        <end position="561"/>
    </location>
</feature>
<feature type="zinc finger region" description="C3H1-type" evidence="5">
    <location>
        <begin position="569"/>
        <end position="596"/>
    </location>
</feature>
<feature type="domain" description="C3H1-type" evidence="7">
    <location>
        <begin position="534"/>
        <end position="561"/>
    </location>
</feature>
<keyword evidence="4 5" id="KW-0862">Zinc</keyword>
<organism evidence="8 9">
    <name type="scientific">Cardiosporidium cionae</name>
    <dbReference type="NCBI Taxonomy" id="476202"/>
    <lineage>
        <taxon>Eukaryota</taxon>
        <taxon>Sar</taxon>
        <taxon>Alveolata</taxon>
        <taxon>Apicomplexa</taxon>
        <taxon>Aconoidasida</taxon>
        <taxon>Nephromycida</taxon>
        <taxon>Cardiosporidium</taxon>
    </lineage>
</organism>
<evidence type="ECO:0000256" key="2">
    <source>
        <dbReference type="ARBA" id="ARBA00022737"/>
    </source>
</evidence>
<dbReference type="SUPFAM" id="SSF90229">
    <property type="entry name" value="CCCH zinc finger"/>
    <property type="match status" value="3"/>
</dbReference>
<feature type="domain" description="C3H1-type" evidence="7">
    <location>
        <begin position="499"/>
        <end position="526"/>
    </location>
</feature>
<name>A0ABQ7J5T7_9APIC</name>
<feature type="domain" description="C3H1-type" evidence="7">
    <location>
        <begin position="569"/>
        <end position="596"/>
    </location>
</feature>
<dbReference type="InterPro" id="IPR000571">
    <property type="entry name" value="Znf_CCCH"/>
</dbReference>
<protein>
    <recommendedName>
        <fullName evidence="7">C3H1-type domain-containing protein</fullName>
    </recommendedName>
</protein>
<keyword evidence="2" id="KW-0677">Repeat</keyword>
<dbReference type="InterPro" id="IPR045877">
    <property type="entry name" value="ZFP36-like"/>
</dbReference>
<sequence length="777" mass="85503">MRRSKMAESCDPTGLDSHYAPHTMYVPVMIYPPANAQVGMYCGHNYIQNGFMIPPPDAETPQEVYYPPMQNGGHAFPQNPWVYMGYATDPSMSPSFPGMGEMEGMMCVPPSRTPVYPQVPSYESPTKICSVLPLCTKIPVDMYTRLPMMPTLSMPTMQASYTGSPVSSNPTMNGTIECLTPPTMSPISSRYYTYDTHLDPTKGYYSSREASGNSTAPPDHGCTVGGDSPPACIQPKSISPLMDESNETSEVIGPTNKESSTVHSESIVGGMDESPGYEVETHKCCQVSAPRSSSCVHSVDSPVVSSSPLSSISKCVALSQTQALSSPFANPSNCYSHYVLGNVGDGMEGTLMAGGMYPPVEGWGNYMFTPIPGSSPMAMNFCQDTPLILPQGTLWHSEESTTEMEADLPAVRPRERNKNNRGTKSKGKETISQEAVEGNNKSRASLPQPSRARMGRRYLKRYGEKMLLNPGKTWINRTTLTTDTNVVEGNVPLSLLKRFSKTKLCVHQHQGGCARGEFCPFAHNVTEIRDPPDLFKTKLCGNLRNGKCKLGASCNYAHTEEELRSTPEFYKTSLCLLYEAGCCKQQERCRYAHGYRELRLRHQNKLKRFPDAREGNGALREGHQTSCENAALSSNAATTVFHENVKNVEPSNVEDSEPVAASPLSSYSRSVKILHIESPRKLEEKILPTQHLSESSQEKQENSSLYPPLRRSSLLNSSLTLPCSIVRGNRKEKIEAIKSISCATVNDFLLEERKQVVEKTGLQEISAVEDSLMDAFN</sequence>
<evidence type="ECO:0000313" key="8">
    <source>
        <dbReference type="EMBL" id="KAF8819055.1"/>
    </source>
</evidence>
<evidence type="ECO:0000313" key="9">
    <source>
        <dbReference type="Proteomes" id="UP000823046"/>
    </source>
</evidence>
<dbReference type="Proteomes" id="UP000823046">
    <property type="component" value="Unassembled WGS sequence"/>
</dbReference>
<gene>
    <name evidence="8" type="ORF">IE077_001784</name>
</gene>
<dbReference type="PROSITE" id="PS50103">
    <property type="entry name" value="ZF_C3H1"/>
    <property type="match status" value="3"/>
</dbReference>
<dbReference type="InterPro" id="IPR036855">
    <property type="entry name" value="Znf_CCCH_sf"/>
</dbReference>